<gene>
    <name evidence="2" type="ORF">ACFFX0_00220</name>
    <name evidence="3" type="ORF">ACFFX0_28490</name>
</gene>
<feature type="compositionally biased region" description="Low complexity" evidence="1">
    <location>
        <begin position="25"/>
        <end position="41"/>
    </location>
</feature>
<keyword evidence="4" id="KW-1185">Reference proteome</keyword>
<dbReference type="EMBL" id="JBHMFI010000001">
    <property type="protein sequence ID" value="MFB9069706.1"/>
    <property type="molecule type" value="Genomic_DNA"/>
</dbReference>
<evidence type="ECO:0000313" key="3">
    <source>
        <dbReference type="EMBL" id="MFB9074911.1"/>
    </source>
</evidence>
<reference evidence="2 4" key="1">
    <citation type="submission" date="2024-09" db="EMBL/GenBank/DDBJ databases">
        <authorList>
            <person name="Sun Q."/>
            <person name="Mori K."/>
        </authorList>
    </citation>
    <scope>NUCLEOTIDE SEQUENCE [LARGE SCALE GENOMIC DNA]</scope>
    <source>
        <strain evidence="2 4">CCM 7609</strain>
    </source>
</reference>
<name>A0ABV5FSQ4_9MICC</name>
<proteinExistence type="predicted"/>
<comment type="caution">
    <text evidence="2">The sequence shown here is derived from an EMBL/GenBank/DDBJ whole genome shotgun (WGS) entry which is preliminary data.</text>
</comment>
<accession>A0ABV5FSQ4</accession>
<organism evidence="2 4">
    <name type="scientific">Citricoccus parietis</name>
    <dbReference type="NCBI Taxonomy" id="592307"/>
    <lineage>
        <taxon>Bacteria</taxon>
        <taxon>Bacillati</taxon>
        <taxon>Actinomycetota</taxon>
        <taxon>Actinomycetes</taxon>
        <taxon>Micrococcales</taxon>
        <taxon>Micrococcaceae</taxon>
        <taxon>Citricoccus</taxon>
    </lineage>
</organism>
<feature type="compositionally biased region" description="Polar residues" evidence="1">
    <location>
        <begin position="1"/>
        <end position="11"/>
    </location>
</feature>
<feature type="region of interest" description="Disordered" evidence="1">
    <location>
        <begin position="1"/>
        <end position="41"/>
    </location>
</feature>
<evidence type="ECO:0000313" key="4">
    <source>
        <dbReference type="Proteomes" id="UP001589575"/>
    </source>
</evidence>
<protein>
    <submittedName>
        <fullName evidence="2">Uncharacterized protein</fullName>
    </submittedName>
</protein>
<evidence type="ECO:0000313" key="2">
    <source>
        <dbReference type="EMBL" id="MFB9069706.1"/>
    </source>
</evidence>
<evidence type="ECO:0000256" key="1">
    <source>
        <dbReference type="SAM" id="MobiDB-lite"/>
    </source>
</evidence>
<sequence>MRMTSSTNRSRLGSRPWRLSIQSWRSTTRTAAPTSTCQRMR</sequence>
<dbReference type="EMBL" id="JBHMFI010000004">
    <property type="protein sequence ID" value="MFB9074911.1"/>
    <property type="molecule type" value="Genomic_DNA"/>
</dbReference>
<dbReference type="Proteomes" id="UP001589575">
    <property type="component" value="Unassembled WGS sequence"/>
</dbReference>